<protein>
    <recommendedName>
        <fullName evidence="4">Methyltransferase</fullName>
        <ecNumber evidence="4">2.1.1.-</ecNumber>
    </recommendedName>
</protein>
<dbReference type="Pfam" id="PF06253">
    <property type="entry name" value="MTTB"/>
    <property type="match status" value="1"/>
</dbReference>
<comment type="similarity">
    <text evidence="1 4">Belongs to the trimethylamine methyltransferase family.</text>
</comment>
<dbReference type="GO" id="GO:0032259">
    <property type="term" value="P:methylation"/>
    <property type="evidence" value="ECO:0007669"/>
    <property type="project" value="UniProtKB-KW"/>
</dbReference>
<organism evidence="5 6">
    <name type="scientific">Nocardioides currus</name>
    <dbReference type="NCBI Taxonomy" id="2133958"/>
    <lineage>
        <taxon>Bacteria</taxon>
        <taxon>Bacillati</taxon>
        <taxon>Actinomycetota</taxon>
        <taxon>Actinomycetes</taxon>
        <taxon>Propionibacteriales</taxon>
        <taxon>Nocardioidaceae</taxon>
        <taxon>Nocardioides</taxon>
    </lineage>
</organism>
<reference evidence="5 6" key="1">
    <citation type="submission" date="2018-03" db="EMBL/GenBank/DDBJ databases">
        <authorList>
            <person name="Keele B.F."/>
        </authorList>
    </citation>
    <scope>NUCLEOTIDE SEQUENCE [LARGE SCALE GENOMIC DNA]</scope>
    <source>
        <strain evidence="5 6">IB-3</strain>
    </source>
</reference>
<comment type="caution">
    <text evidence="5">The sequence shown here is derived from an EMBL/GenBank/DDBJ whole genome shotgun (WGS) entry which is preliminary data.</text>
</comment>
<evidence type="ECO:0000256" key="1">
    <source>
        <dbReference type="ARBA" id="ARBA00007137"/>
    </source>
</evidence>
<dbReference type="EMBL" id="PYXZ01000001">
    <property type="protein sequence ID" value="PUA82575.1"/>
    <property type="molecule type" value="Genomic_DNA"/>
</dbReference>
<dbReference type="PIRSF" id="PIRSF037567">
    <property type="entry name" value="MTTB_MeTrfase"/>
    <property type="match status" value="1"/>
</dbReference>
<dbReference type="GO" id="GO:0008168">
    <property type="term" value="F:methyltransferase activity"/>
    <property type="evidence" value="ECO:0007669"/>
    <property type="project" value="UniProtKB-KW"/>
</dbReference>
<dbReference type="Proteomes" id="UP000244867">
    <property type="component" value="Unassembled WGS sequence"/>
</dbReference>
<dbReference type="GO" id="GO:0015948">
    <property type="term" value="P:methanogenesis"/>
    <property type="evidence" value="ECO:0007669"/>
    <property type="project" value="UniProtKB-UniRule"/>
</dbReference>
<sequence length="479" mass="53092">MFRNAMPRYEVLSQDAMAMLDKGWRRLMTEIGVEFMDDRALELFRKAGQRVEGNTVFLDPDFVLEQVAKAPREFDVQARNPEHSIHIGGDSMAFGAVYGPPFVRQGDVRRDATMDDFRNFTMLAQSFPVLDSAGGVICEPNDTPLDSRHLDMTYALQTLTDKVYMGNVVSGVNAADTLEMTSILFGSREAIEETPATISLINCNSPLRWDDRMLEAQFEYSGAGQPVVLTPFILMGAMSPVTIPAALVQQIVEALSGIALSQLIRPGTPVIFGSFLSNIDMQSGSPTFGTPESGLGLLCTGQIARHFGLPFRTGGGLTSSQVADAQAGYEALMTLMPTFLAGANWVMHSAGWLEGGLVAGYEKFIVDIELLQMLRHEFTPLEIDEDSMAFGAHEEVGHGGHFLGAMHTMERFRTCFYRPLLSSSENYERWMRNGGHDANARAEVAYRKTLTEYEQPPLDDAIRDELQDYVIRRRKELGD</sequence>
<evidence type="ECO:0000256" key="3">
    <source>
        <dbReference type="ARBA" id="ARBA00022679"/>
    </source>
</evidence>
<evidence type="ECO:0000256" key="2">
    <source>
        <dbReference type="ARBA" id="ARBA00022603"/>
    </source>
</evidence>
<dbReference type="InterPro" id="IPR010426">
    <property type="entry name" value="MTTB_MeTrfase"/>
</dbReference>
<evidence type="ECO:0000256" key="4">
    <source>
        <dbReference type="PIRNR" id="PIRNR037567"/>
    </source>
</evidence>
<dbReference type="InterPro" id="IPR038601">
    <property type="entry name" value="MttB-like_sf"/>
</dbReference>
<dbReference type="RefSeq" id="WP_108342762.1">
    <property type="nucleotide sequence ID" value="NZ_PYXZ01000001.1"/>
</dbReference>
<evidence type="ECO:0000313" key="6">
    <source>
        <dbReference type="Proteomes" id="UP000244867"/>
    </source>
</evidence>
<gene>
    <name evidence="5" type="ORF">C7S10_02220</name>
</gene>
<keyword evidence="3 4" id="KW-0808">Transferase</keyword>
<dbReference type="EC" id="2.1.1.-" evidence="4"/>
<accession>A0A2R7Z1S3</accession>
<dbReference type="AlphaFoldDB" id="A0A2R7Z1S3"/>
<keyword evidence="6" id="KW-1185">Reference proteome</keyword>
<name>A0A2R7Z1S3_9ACTN</name>
<keyword evidence="2 5" id="KW-0489">Methyltransferase</keyword>
<proteinExistence type="inferred from homology"/>
<dbReference type="OrthoDB" id="5713681at2"/>
<evidence type="ECO:0000313" key="5">
    <source>
        <dbReference type="EMBL" id="PUA82575.1"/>
    </source>
</evidence>
<dbReference type="Gene3D" id="3.20.20.480">
    <property type="entry name" value="Trimethylamine methyltransferase-like"/>
    <property type="match status" value="1"/>
</dbReference>